<accession>A0A7J0H4T8</accession>
<dbReference type="AlphaFoldDB" id="A0A7J0H4T8"/>
<organism evidence="4 5">
    <name type="scientific">Actinidia rufa</name>
    <dbReference type="NCBI Taxonomy" id="165716"/>
    <lineage>
        <taxon>Eukaryota</taxon>
        <taxon>Viridiplantae</taxon>
        <taxon>Streptophyta</taxon>
        <taxon>Embryophyta</taxon>
        <taxon>Tracheophyta</taxon>
        <taxon>Spermatophyta</taxon>
        <taxon>Magnoliopsida</taxon>
        <taxon>eudicotyledons</taxon>
        <taxon>Gunneridae</taxon>
        <taxon>Pentapetalae</taxon>
        <taxon>asterids</taxon>
        <taxon>Ericales</taxon>
        <taxon>Actinidiaceae</taxon>
        <taxon>Actinidia</taxon>
    </lineage>
</organism>
<gene>
    <name evidence="4" type="ORF">Acr_26g0013850</name>
</gene>
<dbReference type="OrthoDB" id="1579031at2759"/>
<evidence type="ECO:0000313" key="5">
    <source>
        <dbReference type="Proteomes" id="UP000585474"/>
    </source>
</evidence>
<comment type="caution">
    <text evidence="4">The sequence shown here is derived from an EMBL/GenBank/DDBJ whole genome shotgun (WGS) entry which is preliminary data.</text>
</comment>
<protein>
    <recommendedName>
        <fullName evidence="3">Prolamin-like domain-containing protein</fullName>
    </recommendedName>
</protein>
<dbReference type="Proteomes" id="UP000585474">
    <property type="component" value="Unassembled WGS sequence"/>
</dbReference>
<feature type="compositionally biased region" description="Polar residues" evidence="2">
    <location>
        <begin position="1"/>
        <end position="10"/>
    </location>
</feature>
<evidence type="ECO:0000256" key="1">
    <source>
        <dbReference type="ARBA" id="ARBA00022729"/>
    </source>
</evidence>
<dbReference type="Pfam" id="PF05617">
    <property type="entry name" value="Prolamin_like"/>
    <property type="match status" value="1"/>
</dbReference>
<keyword evidence="1" id="KW-0732">Signal</keyword>
<feature type="domain" description="Prolamin-like" evidence="3">
    <location>
        <begin position="32"/>
        <end position="73"/>
    </location>
</feature>
<name>A0A7J0H4T8_9ERIC</name>
<dbReference type="EMBL" id="BJWL01000026">
    <property type="protein sequence ID" value="GFZ18116.1"/>
    <property type="molecule type" value="Genomic_DNA"/>
</dbReference>
<proteinExistence type="predicted"/>
<keyword evidence="5" id="KW-1185">Reference proteome</keyword>
<reference evidence="4 5" key="1">
    <citation type="submission" date="2019-07" db="EMBL/GenBank/DDBJ databases">
        <title>De Novo Assembly of kiwifruit Actinidia rufa.</title>
        <authorList>
            <person name="Sugita-Konishi S."/>
            <person name="Sato K."/>
            <person name="Mori E."/>
            <person name="Abe Y."/>
            <person name="Kisaki G."/>
            <person name="Hamano K."/>
            <person name="Suezawa K."/>
            <person name="Otani M."/>
            <person name="Fukuda T."/>
            <person name="Manabe T."/>
            <person name="Gomi K."/>
            <person name="Tabuchi M."/>
            <person name="Akimitsu K."/>
            <person name="Kataoka I."/>
        </authorList>
    </citation>
    <scope>NUCLEOTIDE SEQUENCE [LARGE SCALE GENOMIC DNA]</scope>
    <source>
        <strain evidence="5">cv. Fuchu</strain>
    </source>
</reference>
<evidence type="ECO:0000259" key="3">
    <source>
        <dbReference type="Pfam" id="PF05617"/>
    </source>
</evidence>
<dbReference type="InterPro" id="IPR008502">
    <property type="entry name" value="Prolamin-like"/>
</dbReference>
<evidence type="ECO:0000256" key="2">
    <source>
        <dbReference type="SAM" id="MobiDB-lite"/>
    </source>
</evidence>
<sequence length="92" mass="9934">MQNEAPTSNAGGRFGESKGAGRTSRAHWRSDGFVIGLDCCKAIEGLGNACFREVFRYGPYSLLYGKAVKGYCSWIESPPSPPVYLPQSTPSV</sequence>
<evidence type="ECO:0000313" key="4">
    <source>
        <dbReference type="EMBL" id="GFZ18116.1"/>
    </source>
</evidence>
<feature type="region of interest" description="Disordered" evidence="2">
    <location>
        <begin position="1"/>
        <end position="25"/>
    </location>
</feature>